<organism evidence="1 2">
    <name type="scientific">Aegilops tauschii subsp. strangulata</name>
    <name type="common">Goatgrass</name>
    <dbReference type="NCBI Taxonomy" id="200361"/>
    <lineage>
        <taxon>Eukaryota</taxon>
        <taxon>Viridiplantae</taxon>
        <taxon>Streptophyta</taxon>
        <taxon>Embryophyta</taxon>
        <taxon>Tracheophyta</taxon>
        <taxon>Spermatophyta</taxon>
        <taxon>Magnoliopsida</taxon>
        <taxon>Liliopsida</taxon>
        <taxon>Poales</taxon>
        <taxon>Poaceae</taxon>
        <taxon>BOP clade</taxon>
        <taxon>Pooideae</taxon>
        <taxon>Triticodae</taxon>
        <taxon>Triticeae</taxon>
        <taxon>Triticinae</taxon>
        <taxon>Aegilops</taxon>
    </lineage>
</organism>
<evidence type="ECO:0000313" key="1">
    <source>
        <dbReference type="EnsemblPlants" id="AET2Gv20301400.27"/>
    </source>
</evidence>
<name>A0A453AYA7_AEGTS</name>
<reference evidence="1" key="4">
    <citation type="submission" date="2019-03" db="UniProtKB">
        <authorList>
            <consortium name="EnsemblPlants"/>
        </authorList>
    </citation>
    <scope>IDENTIFICATION</scope>
</reference>
<sequence length="98" mass="11624">MQNDHISQQLDDKVLELERGWKQKREQKPQQQCFNKWDAPCYPPGHSVWPHQNNLSPRKYFNKPDGPCVLGYACLPPVQLGRHNYQPLWRSHHHQNSS</sequence>
<keyword evidence="2" id="KW-1185">Reference proteome</keyword>
<accession>A0A453AYA7</accession>
<evidence type="ECO:0000313" key="2">
    <source>
        <dbReference type="Proteomes" id="UP000015105"/>
    </source>
</evidence>
<proteinExistence type="predicted"/>
<reference evidence="2" key="1">
    <citation type="journal article" date="2014" name="Science">
        <title>Ancient hybridizations among the ancestral genomes of bread wheat.</title>
        <authorList>
            <consortium name="International Wheat Genome Sequencing Consortium,"/>
            <person name="Marcussen T."/>
            <person name="Sandve S.R."/>
            <person name="Heier L."/>
            <person name="Spannagl M."/>
            <person name="Pfeifer M."/>
            <person name="Jakobsen K.S."/>
            <person name="Wulff B.B."/>
            <person name="Steuernagel B."/>
            <person name="Mayer K.F."/>
            <person name="Olsen O.A."/>
        </authorList>
    </citation>
    <scope>NUCLEOTIDE SEQUENCE [LARGE SCALE GENOMIC DNA]</scope>
    <source>
        <strain evidence="2">cv. AL8/78</strain>
    </source>
</reference>
<dbReference type="EnsemblPlants" id="AET2Gv20301400.27">
    <property type="protein sequence ID" value="AET2Gv20301400.27"/>
    <property type="gene ID" value="AET2Gv20301400"/>
</dbReference>
<dbReference type="Proteomes" id="UP000015105">
    <property type="component" value="Chromosome 2D"/>
</dbReference>
<reference evidence="1" key="3">
    <citation type="journal article" date="2017" name="Nature">
        <title>Genome sequence of the progenitor of the wheat D genome Aegilops tauschii.</title>
        <authorList>
            <person name="Luo M.C."/>
            <person name="Gu Y.Q."/>
            <person name="Puiu D."/>
            <person name="Wang H."/>
            <person name="Twardziok S.O."/>
            <person name="Deal K.R."/>
            <person name="Huo N."/>
            <person name="Zhu T."/>
            <person name="Wang L."/>
            <person name="Wang Y."/>
            <person name="McGuire P.E."/>
            <person name="Liu S."/>
            <person name="Long H."/>
            <person name="Ramasamy R.K."/>
            <person name="Rodriguez J.C."/>
            <person name="Van S.L."/>
            <person name="Yuan L."/>
            <person name="Wang Z."/>
            <person name="Xia Z."/>
            <person name="Xiao L."/>
            <person name="Anderson O.D."/>
            <person name="Ouyang S."/>
            <person name="Liang Y."/>
            <person name="Zimin A.V."/>
            <person name="Pertea G."/>
            <person name="Qi P."/>
            <person name="Bennetzen J.L."/>
            <person name="Dai X."/>
            <person name="Dawson M.W."/>
            <person name="Muller H.G."/>
            <person name="Kugler K."/>
            <person name="Rivarola-Duarte L."/>
            <person name="Spannagl M."/>
            <person name="Mayer K.F.X."/>
            <person name="Lu F.H."/>
            <person name="Bevan M.W."/>
            <person name="Leroy P."/>
            <person name="Li P."/>
            <person name="You F.M."/>
            <person name="Sun Q."/>
            <person name="Liu Z."/>
            <person name="Lyons E."/>
            <person name="Wicker T."/>
            <person name="Salzberg S.L."/>
            <person name="Devos K.M."/>
            <person name="Dvorak J."/>
        </authorList>
    </citation>
    <scope>NUCLEOTIDE SEQUENCE [LARGE SCALE GENOMIC DNA]</scope>
    <source>
        <strain evidence="1">cv. AL8/78</strain>
    </source>
</reference>
<dbReference type="Gramene" id="AET2Gv20301400.27">
    <property type="protein sequence ID" value="AET2Gv20301400.27"/>
    <property type="gene ID" value="AET2Gv20301400"/>
</dbReference>
<protein>
    <submittedName>
        <fullName evidence="1">Uncharacterized protein</fullName>
    </submittedName>
</protein>
<reference evidence="2" key="2">
    <citation type="journal article" date="2017" name="Nat. Plants">
        <title>The Aegilops tauschii genome reveals multiple impacts of transposons.</title>
        <authorList>
            <person name="Zhao G."/>
            <person name="Zou C."/>
            <person name="Li K."/>
            <person name="Wang K."/>
            <person name="Li T."/>
            <person name="Gao L."/>
            <person name="Zhang X."/>
            <person name="Wang H."/>
            <person name="Yang Z."/>
            <person name="Liu X."/>
            <person name="Jiang W."/>
            <person name="Mao L."/>
            <person name="Kong X."/>
            <person name="Jiao Y."/>
            <person name="Jia J."/>
        </authorList>
    </citation>
    <scope>NUCLEOTIDE SEQUENCE [LARGE SCALE GENOMIC DNA]</scope>
    <source>
        <strain evidence="2">cv. AL8/78</strain>
    </source>
</reference>
<reference evidence="1" key="5">
    <citation type="journal article" date="2021" name="G3 (Bethesda)">
        <title>Aegilops tauschii genome assembly Aet v5.0 features greater sequence contiguity and improved annotation.</title>
        <authorList>
            <person name="Wang L."/>
            <person name="Zhu T."/>
            <person name="Rodriguez J.C."/>
            <person name="Deal K.R."/>
            <person name="Dubcovsky J."/>
            <person name="McGuire P.E."/>
            <person name="Lux T."/>
            <person name="Spannagl M."/>
            <person name="Mayer K.F.X."/>
            <person name="Baldrich P."/>
            <person name="Meyers B.C."/>
            <person name="Huo N."/>
            <person name="Gu Y.Q."/>
            <person name="Zhou H."/>
            <person name="Devos K.M."/>
            <person name="Bennetzen J.L."/>
            <person name="Unver T."/>
            <person name="Budak H."/>
            <person name="Gulick P.J."/>
            <person name="Galiba G."/>
            <person name="Kalapos B."/>
            <person name="Nelson D.R."/>
            <person name="Li P."/>
            <person name="You F.M."/>
            <person name="Luo M.C."/>
            <person name="Dvorak J."/>
        </authorList>
    </citation>
    <scope>NUCLEOTIDE SEQUENCE [LARGE SCALE GENOMIC DNA]</scope>
    <source>
        <strain evidence="1">cv. AL8/78</strain>
    </source>
</reference>
<dbReference type="AlphaFoldDB" id="A0A453AYA7"/>